<protein>
    <recommendedName>
        <fullName evidence="3">SGNH/GDSL hydrolase family protein</fullName>
    </recommendedName>
</protein>
<evidence type="ECO:0008006" key="3">
    <source>
        <dbReference type="Google" id="ProtNLM"/>
    </source>
</evidence>
<dbReference type="InterPro" id="IPR036514">
    <property type="entry name" value="SGNH_hydro_sf"/>
</dbReference>
<evidence type="ECO:0000313" key="2">
    <source>
        <dbReference type="Proteomes" id="UP001200470"/>
    </source>
</evidence>
<dbReference type="Gene3D" id="3.40.50.1110">
    <property type="entry name" value="SGNH hydrolase"/>
    <property type="match status" value="1"/>
</dbReference>
<evidence type="ECO:0000313" key="1">
    <source>
        <dbReference type="EMBL" id="MCF2564187.1"/>
    </source>
</evidence>
<dbReference type="SUPFAM" id="SSF52266">
    <property type="entry name" value="SGNH hydrolase"/>
    <property type="match status" value="1"/>
</dbReference>
<gene>
    <name evidence="1" type="ORF">I6E12_08690</name>
</gene>
<keyword evidence="2" id="KW-1185">Reference proteome</keyword>
<dbReference type="EMBL" id="JADYTN010000018">
    <property type="protein sequence ID" value="MCF2564187.1"/>
    <property type="molecule type" value="Genomic_DNA"/>
</dbReference>
<proteinExistence type="predicted"/>
<comment type="caution">
    <text evidence="1">The sequence shown here is derived from an EMBL/GenBank/DDBJ whole genome shotgun (WGS) entry which is preliminary data.</text>
</comment>
<accession>A0ABS9CGG1</accession>
<name>A0ABS9CGG1_9BACT</name>
<dbReference type="RefSeq" id="WP_301638302.1">
    <property type="nucleotide sequence ID" value="NZ_JADYTN010000018.1"/>
</dbReference>
<sequence>MKKFLINIAIFFAIVAVVDFSLGKVFHYIQATAGGRTGAEYYVCKKANEDIIIMGSSRASHHYVPEIISERLGMSCFNAGQDGNGIILQYGRWKMLSERYTPKLLIYDISSGFDMAVNDNMTYVDRLKPFCSAANVKDYVSSIFPMERFKTLSSMYCYNYKFIEMAFDRLRNGDYKEVGGYIPLYGHIRSEVVEKGRPEKETSIETDSLKLYYLEELIKEAKEKGTQVVLVVSPTWMGGYLAADAYSGIRTLSERYGVQFIEYIDSNICDNPDYFEDSSHLNDKGARLFSEDLVSRL</sequence>
<reference evidence="1 2" key="1">
    <citation type="submission" date="2020-12" db="EMBL/GenBank/DDBJ databases">
        <title>Whole genome sequences of gut porcine anaerobes.</title>
        <authorList>
            <person name="Kubasova T."/>
            <person name="Jahodarova E."/>
            <person name="Rychlik I."/>
        </authorList>
    </citation>
    <scope>NUCLEOTIDE SEQUENCE [LARGE SCALE GENOMIC DNA]</scope>
    <source>
        <strain evidence="1 2">An925</strain>
    </source>
</reference>
<organism evidence="1 2">
    <name type="scientific">Xylanibacter brevis</name>
    <dbReference type="NCBI Taxonomy" id="83231"/>
    <lineage>
        <taxon>Bacteria</taxon>
        <taxon>Pseudomonadati</taxon>
        <taxon>Bacteroidota</taxon>
        <taxon>Bacteroidia</taxon>
        <taxon>Bacteroidales</taxon>
        <taxon>Prevotellaceae</taxon>
        <taxon>Xylanibacter</taxon>
    </lineage>
</organism>
<dbReference type="Proteomes" id="UP001200470">
    <property type="component" value="Unassembled WGS sequence"/>
</dbReference>